<evidence type="ECO:0000256" key="3">
    <source>
        <dbReference type="ARBA" id="ARBA00022801"/>
    </source>
</evidence>
<evidence type="ECO:0000256" key="2">
    <source>
        <dbReference type="ARBA" id="ARBA00012782"/>
    </source>
</evidence>
<dbReference type="GO" id="GO:0000034">
    <property type="term" value="F:adenine deaminase activity"/>
    <property type="evidence" value="ECO:0007669"/>
    <property type="project" value="UniProtKB-EC"/>
</dbReference>
<reference evidence="7" key="2">
    <citation type="submission" date="2020-09" db="EMBL/GenBank/DDBJ databases">
        <authorList>
            <person name="Sun Q."/>
            <person name="Zhou Y."/>
        </authorList>
    </citation>
    <scope>NUCLEOTIDE SEQUENCE</scope>
    <source>
        <strain evidence="7">CGMCC 1.12777</strain>
    </source>
</reference>
<comment type="similarity">
    <text evidence="1">Belongs to the metallo-dependent hydrolases superfamily. Adenine deaminase family.</text>
</comment>
<accession>A0A8J2ZW97</accession>
<dbReference type="Gene3D" id="3.20.20.140">
    <property type="entry name" value="Metal-dependent hydrolases"/>
    <property type="match status" value="1"/>
</dbReference>
<dbReference type="InterPro" id="IPR006680">
    <property type="entry name" value="Amidohydro-rel"/>
</dbReference>
<dbReference type="EC" id="3.5.4.2" evidence="2"/>
<dbReference type="Pfam" id="PF13382">
    <property type="entry name" value="Adenine_deam_C"/>
    <property type="match status" value="1"/>
</dbReference>
<dbReference type="EMBL" id="BMFV01000017">
    <property type="protein sequence ID" value="GGH83051.1"/>
    <property type="molecule type" value="Genomic_DNA"/>
</dbReference>
<proteinExistence type="inferred from homology"/>
<dbReference type="InterPro" id="IPR026912">
    <property type="entry name" value="Adenine_deam_C"/>
</dbReference>
<protein>
    <recommendedName>
        <fullName evidence="2">adenine deaminase</fullName>
        <ecNumber evidence="2">3.5.4.2</ecNumber>
    </recommendedName>
</protein>
<dbReference type="Pfam" id="PF01979">
    <property type="entry name" value="Amidohydro_1"/>
    <property type="match status" value="1"/>
</dbReference>
<keyword evidence="3" id="KW-0378">Hydrolase</keyword>
<evidence type="ECO:0000259" key="6">
    <source>
        <dbReference type="Pfam" id="PF13382"/>
    </source>
</evidence>
<name>A0A8J2ZW97_9BACL</name>
<evidence type="ECO:0000259" key="5">
    <source>
        <dbReference type="Pfam" id="PF01979"/>
    </source>
</evidence>
<keyword evidence="8" id="KW-1185">Reference proteome</keyword>
<comment type="caution">
    <text evidence="7">The sequence shown here is derived from an EMBL/GenBank/DDBJ whole genome shotgun (WGS) entry which is preliminary data.</text>
</comment>
<dbReference type="AlphaFoldDB" id="A0A8J2ZW97"/>
<organism evidence="7 8">
    <name type="scientific">Pullulanibacillus pueri</name>
    <dbReference type="NCBI Taxonomy" id="1437324"/>
    <lineage>
        <taxon>Bacteria</taxon>
        <taxon>Bacillati</taxon>
        <taxon>Bacillota</taxon>
        <taxon>Bacilli</taxon>
        <taxon>Bacillales</taxon>
        <taxon>Sporolactobacillaceae</taxon>
        <taxon>Pullulanibacillus</taxon>
    </lineage>
</organism>
<dbReference type="Gene3D" id="2.30.40.10">
    <property type="entry name" value="Urease, subunit C, domain 1"/>
    <property type="match status" value="1"/>
</dbReference>
<dbReference type="RefSeq" id="WP_188497556.1">
    <property type="nucleotide sequence ID" value="NZ_BMFV01000017.1"/>
</dbReference>
<feature type="domain" description="Adenine deaminase C-terminal" evidence="6">
    <location>
        <begin position="418"/>
        <end position="564"/>
    </location>
</feature>
<dbReference type="SUPFAM" id="SSF51338">
    <property type="entry name" value="Composite domain of metallo-dependent hydrolases"/>
    <property type="match status" value="1"/>
</dbReference>
<dbReference type="InterPro" id="IPR011059">
    <property type="entry name" value="Metal-dep_hydrolase_composite"/>
</dbReference>
<dbReference type="PANTHER" id="PTHR11113">
    <property type="entry name" value="N-ACETYLGLUCOSAMINE-6-PHOSPHATE DEACETYLASE"/>
    <property type="match status" value="1"/>
</dbReference>
<sequence>MTFYHPWEKENLREQASVIRGDLQPTKILREGIVLNAHTKLWEQAHVWIYKDRIVYVGDSLPTQMDTIEKVDCRGKFLVPGYIEPHAHPFQLYNPYTMAAYAAERGTTTLVSDNLVFYLLLSDERSFDIIERLNALPTSFFWWCRYDAQTLLRENPYQDERIRRWLEHPQVIQGGELTAWPQVLHGDDRLLEWMQMTKRQGKRIEGHLPGASEKTLLQLQLLGVDCDHEAMTTEEAWARLRMGLTTSLRYSSIRPDLPEILRGLVEKGLQHYDGLYMTTDGATPHFYEQGIMDRTIEIALEQGVPTTEAYLMASQNIARHYGLDHLLGSLEPGRMANINILSAQNQPTPISVLAKGEWVKRNDEVSYPVSTIDFKEVFGPLDIPWELTPDMLEPPSDLGLDMANAVITKPFTLETPPVEEELPEGISYLTLIDVEGHWKVSTYVKGFAELEGFASSFSSTGDLLLIGKHKKAIVQAFERVKTIKGGIVLIEQGESIAELRLPIRGWLSDKPMKTLAQEEQSFVNTLREKGYDFADPIYSLLFFSSTHLPYIRITPLGLVDVMKNKILQPVEELSTI</sequence>
<dbReference type="InterPro" id="IPR032466">
    <property type="entry name" value="Metal_Hydrolase"/>
</dbReference>
<dbReference type="Proteomes" id="UP000656813">
    <property type="component" value="Unassembled WGS sequence"/>
</dbReference>
<feature type="domain" description="Amidohydrolase-related" evidence="5">
    <location>
        <begin position="77"/>
        <end position="359"/>
    </location>
</feature>
<dbReference type="SUPFAM" id="SSF51556">
    <property type="entry name" value="Metallo-dependent hydrolases"/>
    <property type="match status" value="1"/>
</dbReference>
<evidence type="ECO:0000313" key="7">
    <source>
        <dbReference type="EMBL" id="GGH83051.1"/>
    </source>
</evidence>
<evidence type="ECO:0000256" key="1">
    <source>
        <dbReference type="ARBA" id="ARBA00006773"/>
    </source>
</evidence>
<reference evidence="7" key="1">
    <citation type="journal article" date="2014" name="Int. J. Syst. Evol. Microbiol.">
        <title>Complete genome sequence of Corynebacterium casei LMG S-19264T (=DSM 44701T), isolated from a smear-ripened cheese.</title>
        <authorList>
            <consortium name="US DOE Joint Genome Institute (JGI-PGF)"/>
            <person name="Walter F."/>
            <person name="Albersmeier A."/>
            <person name="Kalinowski J."/>
            <person name="Ruckert C."/>
        </authorList>
    </citation>
    <scope>NUCLEOTIDE SEQUENCE</scope>
    <source>
        <strain evidence="7">CGMCC 1.12777</strain>
    </source>
</reference>
<gene>
    <name evidence="7" type="ORF">GCM10007096_23340</name>
</gene>
<evidence type="ECO:0000256" key="4">
    <source>
        <dbReference type="ARBA" id="ARBA00047720"/>
    </source>
</evidence>
<dbReference type="PANTHER" id="PTHR11113:SF6">
    <property type="entry name" value="ADENINE DEAMINASE YERA-RELATED"/>
    <property type="match status" value="1"/>
</dbReference>
<evidence type="ECO:0000313" key="8">
    <source>
        <dbReference type="Proteomes" id="UP000656813"/>
    </source>
</evidence>
<comment type="catalytic activity">
    <reaction evidence="4">
        <text>adenine + H2O + H(+) = hypoxanthine + NH4(+)</text>
        <dbReference type="Rhea" id="RHEA:23688"/>
        <dbReference type="ChEBI" id="CHEBI:15377"/>
        <dbReference type="ChEBI" id="CHEBI:15378"/>
        <dbReference type="ChEBI" id="CHEBI:16708"/>
        <dbReference type="ChEBI" id="CHEBI:17368"/>
        <dbReference type="ChEBI" id="CHEBI:28938"/>
        <dbReference type="EC" id="3.5.4.2"/>
    </reaction>
</comment>